<keyword evidence="2" id="KW-0479">Metal-binding</keyword>
<dbReference type="Gene3D" id="3.60.15.10">
    <property type="entry name" value="Ribonuclease Z/Hydroxyacylglutathione hydrolase-like"/>
    <property type="match status" value="1"/>
</dbReference>
<dbReference type="PANTHER" id="PTHR42978:SF6">
    <property type="entry name" value="QUORUM-QUENCHING LACTONASE YTNP-RELATED"/>
    <property type="match status" value="1"/>
</dbReference>
<proteinExistence type="inferred from homology"/>
<dbReference type="InterPro" id="IPR001279">
    <property type="entry name" value="Metallo-B-lactamas"/>
</dbReference>
<evidence type="ECO:0000256" key="4">
    <source>
        <dbReference type="ARBA" id="ARBA00022833"/>
    </source>
</evidence>
<accession>A0ABP9W5I9</accession>
<dbReference type="Proteomes" id="UP001401887">
    <property type="component" value="Unassembled WGS sequence"/>
</dbReference>
<evidence type="ECO:0000256" key="2">
    <source>
        <dbReference type="ARBA" id="ARBA00022723"/>
    </source>
</evidence>
<gene>
    <name evidence="6" type="primary">ytnP</name>
    <name evidence="6" type="ORF">Dcar01_00443</name>
</gene>
<evidence type="ECO:0000256" key="3">
    <source>
        <dbReference type="ARBA" id="ARBA00022801"/>
    </source>
</evidence>
<dbReference type="InterPro" id="IPR051013">
    <property type="entry name" value="MBL_superfamily_lactonases"/>
</dbReference>
<evidence type="ECO:0000259" key="5">
    <source>
        <dbReference type="SMART" id="SM00849"/>
    </source>
</evidence>
<dbReference type="InterPro" id="IPR036866">
    <property type="entry name" value="RibonucZ/Hydroxyglut_hydro"/>
</dbReference>
<evidence type="ECO:0000313" key="7">
    <source>
        <dbReference type="Proteomes" id="UP001401887"/>
    </source>
</evidence>
<keyword evidence="7" id="KW-1185">Reference proteome</keyword>
<name>A0ABP9W5I9_9DEIO</name>
<organism evidence="6 7">
    <name type="scientific">Deinococcus carri</name>
    <dbReference type="NCBI Taxonomy" id="1211323"/>
    <lineage>
        <taxon>Bacteria</taxon>
        <taxon>Thermotogati</taxon>
        <taxon>Deinococcota</taxon>
        <taxon>Deinococci</taxon>
        <taxon>Deinococcales</taxon>
        <taxon>Deinococcaceae</taxon>
        <taxon>Deinococcus</taxon>
    </lineage>
</organism>
<dbReference type="PANTHER" id="PTHR42978">
    <property type="entry name" value="QUORUM-QUENCHING LACTONASE YTNP-RELATED-RELATED"/>
    <property type="match status" value="1"/>
</dbReference>
<comment type="caution">
    <text evidence="6">The sequence shown here is derived from an EMBL/GenBank/DDBJ whole genome shotgun (WGS) entry which is preliminary data.</text>
</comment>
<keyword evidence="4" id="KW-0862">Zinc</keyword>
<dbReference type="SUPFAM" id="SSF56281">
    <property type="entry name" value="Metallo-hydrolase/oxidoreductase"/>
    <property type="match status" value="1"/>
</dbReference>
<reference evidence="6 7" key="1">
    <citation type="submission" date="2024-02" db="EMBL/GenBank/DDBJ databases">
        <title>Deinococcus carri NBRC 110142.</title>
        <authorList>
            <person name="Ichikawa N."/>
            <person name="Katano-Makiyama Y."/>
            <person name="Hidaka K."/>
        </authorList>
    </citation>
    <scope>NUCLEOTIDE SEQUENCE [LARGE SCALE GENOMIC DNA]</scope>
    <source>
        <strain evidence="6 7">NBRC 110142</strain>
    </source>
</reference>
<evidence type="ECO:0000256" key="1">
    <source>
        <dbReference type="ARBA" id="ARBA00007749"/>
    </source>
</evidence>
<dbReference type="SMART" id="SM00849">
    <property type="entry name" value="Lactamase_B"/>
    <property type="match status" value="1"/>
</dbReference>
<dbReference type="Pfam" id="PF00753">
    <property type="entry name" value="Lactamase_B"/>
    <property type="match status" value="1"/>
</dbReference>
<evidence type="ECO:0000313" key="6">
    <source>
        <dbReference type="EMBL" id="GAA5511730.1"/>
    </source>
</evidence>
<feature type="domain" description="Metallo-beta-lactamase" evidence="5">
    <location>
        <begin position="71"/>
        <end position="276"/>
    </location>
</feature>
<sequence>MPLSELSPLGRASVILPGMAWTQHLRVGDADVFSLTDGQFRLDGGAMYGSVPKVLWERGAPADELNRIRLRINPLLIRLGGRNVLVETGFWDQGGEKFEGMYALDRDETVFRGLSDLGLAPDDIDLVVNTHLHFDHAGRNVTLTGEPTFPNARYVVQRQELHDAQHTHERSRASYIPGYIDPILDAGLFDVMDGEHELLPGLSVLPLPGHNLGQQGVVLRSGGQTLVYVADLLPTLAHAPYPYIMGYDLYPVTTLDTRKTYFPQWFEEGAILATPHDPDVAFARLEEGKRGGFVLRPVGRAEQANTPTS</sequence>
<protein>
    <submittedName>
        <fullName evidence="6">Quorum-quenching lactonase YtnP</fullName>
    </submittedName>
</protein>
<keyword evidence="3" id="KW-0378">Hydrolase</keyword>
<comment type="similarity">
    <text evidence="1">Belongs to the metallo-beta-lactamase superfamily.</text>
</comment>
<dbReference type="EMBL" id="BAABRP010000001">
    <property type="protein sequence ID" value="GAA5511730.1"/>
    <property type="molecule type" value="Genomic_DNA"/>
</dbReference>